<evidence type="ECO:0000313" key="1">
    <source>
        <dbReference type="EMBL" id="KAB8071172.1"/>
    </source>
</evidence>
<reference evidence="1 2" key="1">
    <citation type="submission" date="2019-04" db="EMBL/GenBank/DDBJ databases">
        <title>Friends and foes A comparative genomics study of 23 Aspergillus species from section Flavi.</title>
        <authorList>
            <consortium name="DOE Joint Genome Institute"/>
            <person name="Kjaerbolling I."/>
            <person name="Vesth T."/>
            <person name="Frisvad J.C."/>
            <person name="Nybo J.L."/>
            <person name="Theobald S."/>
            <person name="Kildgaard S."/>
            <person name="Isbrandt T."/>
            <person name="Kuo A."/>
            <person name="Sato A."/>
            <person name="Lyhne E.K."/>
            <person name="Kogle M.E."/>
            <person name="Wiebenga A."/>
            <person name="Kun R.S."/>
            <person name="Lubbers R.J."/>
            <person name="Makela M.R."/>
            <person name="Barry K."/>
            <person name="Chovatia M."/>
            <person name="Clum A."/>
            <person name="Daum C."/>
            <person name="Haridas S."/>
            <person name="He G."/>
            <person name="LaButti K."/>
            <person name="Lipzen A."/>
            <person name="Mondo S."/>
            <person name="Riley R."/>
            <person name="Salamov A."/>
            <person name="Simmons B.A."/>
            <person name="Magnuson J.K."/>
            <person name="Henrissat B."/>
            <person name="Mortensen U.H."/>
            <person name="Larsen T.O."/>
            <person name="Devries R.P."/>
            <person name="Grigoriev I.V."/>
            <person name="Machida M."/>
            <person name="Baker S.E."/>
            <person name="Andersen M.R."/>
        </authorList>
    </citation>
    <scope>NUCLEOTIDE SEQUENCE [LARGE SCALE GENOMIC DNA]</scope>
    <source>
        <strain evidence="1 2">CBS 151.66</strain>
    </source>
</reference>
<dbReference type="AlphaFoldDB" id="A0A5N5WVP1"/>
<gene>
    <name evidence="1" type="ORF">BDV29DRAFT_22247</name>
</gene>
<evidence type="ECO:0000313" key="2">
    <source>
        <dbReference type="Proteomes" id="UP000326565"/>
    </source>
</evidence>
<proteinExistence type="predicted"/>
<organism evidence="1 2">
    <name type="scientific">Aspergillus leporis</name>
    <dbReference type="NCBI Taxonomy" id="41062"/>
    <lineage>
        <taxon>Eukaryota</taxon>
        <taxon>Fungi</taxon>
        <taxon>Dikarya</taxon>
        <taxon>Ascomycota</taxon>
        <taxon>Pezizomycotina</taxon>
        <taxon>Eurotiomycetes</taxon>
        <taxon>Eurotiomycetidae</taxon>
        <taxon>Eurotiales</taxon>
        <taxon>Aspergillaceae</taxon>
        <taxon>Aspergillus</taxon>
        <taxon>Aspergillus subgen. Circumdati</taxon>
    </lineage>
</organism>
<dbReference type="Proteomes" id="UP000326565">
    <property type="component" value="Unassembled WGS sequence"/>
</dbReference>
<protein>
    <submittedName>
        <fullName evidence="1">Uncharacterized protein</fullName>
    </submittedName>
</protein>
<dbReference type="OrthoDB" id="4315760at2759"/>
<name>A0A5N5WVP1_9EURO</name>
<keyword evidence="2" id="KW-1185">Reference proteome</keyword>
<sequence length="77" mass="8733">MYESFSIQLKISTLTGKKQDPKYRFPFSTVLVGWKQGPGMPLPVWLGCTDSKDLSSRSQGQSKHTDGKFYQMACRQV</sequence>
<dbReference type="EMBL" id="ML732280">
    <property type="protein sequence ID" value="KAB8071172.1"/>
    <property type="molecule type" value="Genomic_DNA"/>
</dbReference>
<accession>A0A5N5WVP1</accession>